<evidence type="ECO:0000313" key="3">
    <source>
        <dbReference type="Proteomes" id="UP000574390"/>
    </source>
</evidence>
<evidence type="ECO:0000256" key="1">
    <source>
        <dbReference type="SAM" id="MobiDB-lite"/>
    </source>
</evidence>
<name>A0A7J6T1K9_PEROL</name>
<evidence type="ECO:0000313" key="2">
    <source>
        <dbReference type="EMBL" id="KAF4738993.1"/>
    </source>
</evidence>
<dbReference type="EMBL" id="JABANM010010666">
    <property type="protein sequence ID" value="KAF4738993.1"/>
    <property type="molecule type" value="Genomic_DNA"/>
</dbReference>
<gene>
    <name evidence="2" type="ORF">FOZ62_003133</name>
</gene>
<reference evidence="2 3" key="1">
    <citation type="submission" date="2020-04" db="EMBL/GenBank/DDBJ databases">
        <title>Perkinsus olseni comparative genomics.</title>
        <authorList>
            <person name="Bogema D.R."/>
        </authorList>
    </citation>
    <scope>NUCLEOTIDE SEQUENCE [LARGE SCALE GENOMIC DNA]</scope>
    <source>
        <strain evidence="2">ATCC PRA-205</strain>
    </source>
</reference>
<proteinExistence type="predicted"/>
<feature type="region of interest" description="Disordered" evidence="1">
    <location>
        <begin position="100"/>
        <end position="129"/>
    </location>
</feature>
<dbReference type="AlphaFoldDB" id="A0A7J6T1K9"/>
<dbReference type="Proteomes" id="UP000574390">
    <property type="component" value="Unassembled WGS sequence"/>
</dbReference>
<accession>A0A7J6T1K9</accession>
<comment type="caution">
    <text evidence="2">The sequence shown here is derived from an EMBL/GenBank/DDBJ whole genome shotgun (WGS) entry which is preliminary data.</text>
</comment>
<protein>
    <submittedName>
        <fullName evidence="2">Uncharacterized protein</fullName>
    </submittedName>
</protein>
<sequence>MIHHTLCHDTAHAQASSDLLGGAFATISEKALQSSFRQGNEGHNPLFGSWPKMAACFTLAGLAGGAVACCCMRRSSRDSGVQVSEHLQFLAADQGMGAPLLPPVESHETGSGYRVIRNRRLGRQAEDPR</sequence>
<organism evidence="2 3">
    <name type="scientific">Perkinsus olseni</name>
    <name type="common">Perkinsus atlanticus</name>
    <dbReference type="NCBI Taxonomy" id="32597"/>
    <lineage>
        <taxon>Eukaryota</taxon>
        <taxon>Sar</taxon>
        <taxon>Alveolata</taxon>
        <taxon>Perkinsozoa</taxon>
        <taxon>Perkinsea</taxon>
        <taxon>Perkinsida</taxon>
        <taxon>Perkinsidae</taxon>
        <taxon>Perkinsus</taxon>
    </lineage>
</organism>